<dbReference type="Gene3D" id="1.10.443.10">
    <property type="entry name" value="Intergrase catalytic core"/>
    <property type="match status" value="1"/>
</dbReference>
<dbReference type="PROSITE" id="PS51898">
    <property type="entry name" value="TYR_RECOMBINASE"/>
    <property type="match status" value="1"/>
</dbReference>
<dbReference type="Proteomes" id="UP000245551">
    <property type="component" value="Unassembled WGS sequence"/>
</dbReference>
<evidence type="ECO:0000313" key="10">
    <source>
        <dbReference type="Proteomes" id="UP000245068"/>
    </source>
</evidence>
<evidence type="ECO:0000259" key="7">
    <source>
        <dbReference type="PROSITE" id="PS51900"/>
    </source>
</evidence>
<evidence type="ECO:0000313" key="8">
    <source>
        <dbReference type="EMBL" id="PVJ51282.1"/>
    </source>
</evidence>
<dbReference type="InterPro" id="IPR013762">
    <property type="entry name" value="Integrase-like_cat_sf"/>
</dbReference>
<dbReference type="SUPFAM" id="SSF56349">
    <property type="entry name" value="DNA breaking-rejoining enzymes"/>
    <property type="match status" value="1"/>
</dbReference>
<evidence type="ECO:0000256" key="5">
    <source>
        <dbReference type="PROSITE-ProRule" id="PRU01248"/>
    </source>
</evidence>
<dbReference type="GO" id="GO:0015074">
    <property type="term" value="P:DNA integration"/>
    <property type="evidence" value="ECO:0007669"/>
    <property type="project" value="UniProtKB-KW"/>
</dbReference>
<name>A0A2T8XL13_SALET</name>
<sequence length="338" mass="39168">MEKMTFDLLLDDYFFNKSLRPATIWSYTKVTRTFTRFLAEQVSPEDITRRHVLQWRESILRQRGLSSRTWNNKVTHLRALFAYGIKKGLLPQEENPFYETVVRPDQKLKKVLSEQQVEQVCAVMTRFAIMERRGNAPHPRRCALLPTRFWLVVLDTLRYTGMRQNQLIQLRLRDISFDDDVITLRAESAKNHKENRVPIISALKPGLQQLSAELRLRGMKPDDQFFNLGFLLGQQRYGGEEMAVQTLRAFFRRLSRECGFKVSPHRFRHTIATEMMKQPDSNLQTVKILLGHSSINTTLEYVDGNVDTVREALEAKFALKKKNSSPGSGTPPALSLIE</sequence>
<dbReference type="GO" id="GO:0003677">
    <property type="term" value="F:DNA binding"/>
    <property type="evidence" value="ECO:0007669"/>
    <property type="project" value="UniProtKB-UniRule"/>
</dbReference>
<dbReference type="InterPro" id="IPR002104">
    <property type="entry name" value="Integrase_catalytic"/>
</dbReference>
<dbReference type="EMBL" id="QDLV01000002">
    <property type="protein sequence ID" value="PVJ51282.1"/>
    <property type="molecule type" value="Genomic_DNA"/>
</dbReference>
<dbReference type="PANTHER" id="PTHR30349:SF41">
    <property type="entry name" value="INTEGRASE_RECOMBINASE PROTEIN MJ0367-RELATED"/>
    <property type="match status" value="1"/>
</dbReference>
<dbReference type="Gene3D" id="1.10.150.130">
    <property type="match status" value="1"/>
</dbReference>
<dbReference type="Pfam" id="PF02899">
    <property type="entry name" value="Phage_int_SAM_1"/>
    <property type="match status" value="1"/>
</dbReference>
<keyword evidence="4" id="KW-0233">DNA recombination</keyword>
<dbReference type="RefSeq" id="WP_058644806.1">
    <property type="nucleotide sequence ID" value="NZ_QDLV01000002.1"/>
</dbReference>
<evidence type="ECO:0000313" key="9">
    <source>
        <dbReference type="EMBL" id="PVM64807.1"/>
    </source>
</evidence>
<keyword evidence="3 5" id="KW-0238">DNA-binding</keyword>
<evidence type="ECO:0000259" key="6">
    <source>
        <dbReference type="PROSITE" id="PS51898"/>
    </source>
</evidence>
<dbReference type="InterPro" id="IPR044068">
    <property type="entry name" value="CB"/>
</dbReference>
<dbReference type="Pfam" id="PF00589">
    <property type="entry name" value="Phage_integrase"/>
    <property type="match status" value="1"/>
</dbReference>
<dbReference type="GO" id="GO:0006310">
    <property type="term" value="P:DNA recombination"/>
    <property type="evidence" value="ECO:0007669"/>
    <property type="project" value="UniProtKB-KW"/>
</dbReference>
<dbReference type="InterPro" id="IPR050090">
    <property type="entry name" value="Tyrosine_recombinase_XerCD"/>
</dbReference>
<dbReference type="Proteomes" id="UP000245068">
    <property type="component" value="Unassembled WGS sequence"/>
</dbReference>
<evidence type="ECO:0000256" key="3">
    <source>
        <dbReference type="ARBA" id="ARBA00023125"/>
    </source>
</evidence>
<comment type="similarity">
    <text evidence="1">Belongs to the 'phage' integrase family.</text>
</comment>
<dbReference type="AlphaFoldDB" id="A0A2T8XL13"/>
<reference evidence="10 11" key="1">
    <citation type="submission" date="2018-04" db="EMBL/GenBank/DDBJ databases">
        <title>Serotype diversity and antimicrobial resistance among Salmonella enterica isolated from patients at an equine referral hospital.</title>
        <authorList>
            <person name="Leon I.M."/>
            <person name="Lawhon S.D."/>
            <person name="Norman K.N."/>
            <person name="Threadgill D.S."/>
            <person name="Ohta N."/>
            <person name="Vinasco J."/>
            <person name="Scott H.M."/>
        </authorList>
    </citation>
    <scope>NUCLEOTIDE SEQUENCE [LARGE SCALE GENOMIC DNA]</scope>
    <source>
        <strain evidence="9 10">159</strain>
        <strain evidence="8 11">230</strain>
    </source>
</reference>
<feature type="domain" description="Core-binding (CB)" evidence="7">
    <location>
        <begin position="4"/>
        <end position="85"/>
    </location>
</feature>
<keyword evidence="2" id="KW-0229">DNA integration</keyword>
<proteinExistence type="inferred from homology"/>
<dbReference type="InterPro" id="IPR011010">
    <property type="entry name" value="DNA_brk_join_enz"/>
</dbReference>
<dbReference type="InterPro" id="IPR010998">
    <property type="entry name" value="Integrase_recombinase_N"/>
</dbReference>
<evidence type="ECO:0000256" key="4">
    <source>
        <dbReference type="ARBA" id="ARBA00023172"/>
    </source>
</evidence>
<evidence type="ECO:0000256" key="2">
    <source>
        <dbReference type="ARBA" id="ARBA00022908"/>
    </source>
</evidence>
<dbReference type="PROSITE" id="PS51900">
    <property type="entry name" value="CB"/>
    <property type="match status" value="1"/>
</dbReference>
<dbReference type="EMBL" id="QDOO01000018">
    <property type="protein sequence ID" value="PVM64807.1"/>
    <property type="molecule type" value="Genomic_DNA"/>
</dbReference>
<dbReference type="InterPro" id="IPR004107">
    <property type="entry name" value="Integrase_SAM-like_N"/>
</dbReference>
<dbReference type="PANTHER" id="PTHR30349">
    <property type="entry name" value="PHAGE INTEGRASE-RELATED"/>
    <property type="match status" value="1"/>
</dbReference>
<evidence type="ECO:0000256" key="1">
    <source>
        <dbReference type="ARBA" id="ARBA00008857"/>
    </source>
</evidence>
<feature type="domain" description="Tyr recombinase" evidence="6">
    <location>
        <begin position="107"/>
        <end position="314"/>
    </location>
</feature>
<organism evidence="8 11">
    <name type="scientific">Salmonella enterica subsp. enterica serovar Gaminara</name>
    <dbReference type="NCBI Taxonomy" id="913070"/>
    <lineage>
        <taxon>Bacteria</taxon>
        <taxon>Pseudomonadati</taxon>
        <taxon>Pseudomonadota</taxon>
        <taxon>Gammaproteobacteria</taxon>
        <taxon>Enterobacterales</taxon>
        <taxon>Enterobacteriaceae</taxon>
        <taxon>Salmonella</taxon>
    </lineage>
</organism>
<evidence type="ECO:0000313" key="11">
    <source>
        <dbReference type="Proteomes" id="UP000245551"/>
    </source>
</evidence>
<dbReference type="CDD" id="cd00397">
    <property type="entry name" value="DNA_BRE_C"/>
    <property type="match status" value="1"/>
</dbReference>
<gene>
    <name evidence="9" type="ORF">C4784_18885</name>
    <name evidence="8" type="ORF">C4855_04505</name>
</gene>
<accession>A0A2T8XL13</accession>
<comment type="caution">
    <text evidence="8">The sequence shown here is derived from an EMBL/GenBank/DDBJ whole genome shotgun (WGS) entry which is preliminary data.</text>
</comment>
<protein>
    <submittedName>
        <fullName evidence="8">Recombinase XerD</fullName>
    </submittedName>
</protein>